<dbReference type="InterPro" id="IPR004706">
    <property type="entry name" value="Arsenical-R_Acr3"/>
</dbReference>
<dbReference type="PANTHER" id="PTHR43057:SF1">
    <property type="entry name" value="ARSENICAL-RESISTANCE PROTEIN 3"/>
    <property type="match status" value="1"/>
</dbReference>
<feature type="transmembrane region" description="Helical" evidence="10">
    <location>
        <begin position="97"/>
        <end position="121"/>
    </location>
</feature>
<feature type="transmembrane region" description="Helical" evidence="10">
    <location>
        <begin position="631"/>
        <end position="656"/>
    </location>
</feature>
<dbReference type="Proteomes" id="UP000237271">
    <property type="component" value="Unassembled WGS sequence"/>
</dbReference>
<dbReference type="GO" id="GO:0015104">
    <property type="term" value="F:antimonite transmembrane transporter activity"/>
    <property type="evidence" value="ECO:0007669"/>
    <property type="project" value="TreeGrafter"/>
</dbReference>
<gene>
    <name evidence="11" type="ORF">PHPALM_14427</name>
</gene>
<evidence type="ECO:0000256" key="4">
    <source>
        <dbReference type="ARBA" id="ARBA00022475"/>
    </source>
</evidence>
<evidence type="ECO:0000256" key="5">
    <source>
        <dbReference type="ARBA" id="ARBA00022692"/>
    </source>
</evidence>
<feature type="transmembrane region" description="Helical" evidence="10">
    <location>
        <begin position="156"/>
        <end position="175"/>
    </location>
</feature>
<name>A0A2P4XUR4_9STRA</name>
<dbReference type="PANTHER" id="PTHR43057">
    <property type="entry name" value="ARSENITE EFFLUX TRANSPORTER"/>
    <property type="match status" value="1"/>
</dbReference>
<dbReference type="FunFam" id="1.20.1530.20:FF:000009">
    <property type="entry name" value="Arsenite transporter, ACR3 family"/>
    <property type="match status" value="1"/>
</dbReference>
<feature type="transmembrane region" description="Helical" evidence="10">
    <location>
        <begin position="237"/>
        <end position="259"/>
    </location>
</feature>
<dbReference type="InterPro" id="IPR002657">
    <property type="entry name" value="BilAc:Na_symport/Acr3"/>
</dbReference>
<reference evidence="11 12" key="1">
    <citation type="journal article" date="2017" name="Genome Biol. Evol.">
        <title>Phytophthora megakarya and P. palmivora, closely related causal agents of cacao black pod rot, underwent increases in genome sizes and gene numbers by different mechanisms.</title>
        <authorList>
            <person name="Ali S.S."/>
            <person name="Shao J."/>
            <person name="Lary D.J."/>
            <person name="Kronmiller B."/>
            <person name="Shen D."/>
            <person name="Strem M.D."/>
            <person name="Amoako-Attah I."/>
            <person name="Akrofi A.Y."/>
            <person name="Begoude B.A."/>
            <person name="Ten Hoopen G.M."/>
            <person name="Coulibaly K."/>
            <person name="Kebe B.I."/>
            <person name="Melnick R.L."/>
            <person name="Guiltinan M.J."/>
            <person name="Tyler B.M."/>
            <person name="Meinhardt L.W."/>
            <person name="Bailey B.A."/>
        </authorList>
    </citation>
    <scope>NUCLEOTIDE SEQUENCE [LARGE SCALE GENOMIC DNA]</scope>
    <source>
        <strain evidence="12">sbr112.9</strain>
    </source>
</reference>
<evidence type="ECO:0000256" key="7">
    <source>
        <dbReference type="ARBA" id="ARBA00022989"/>
    </source>
</evidence>
<feature type="transmembrane region" description="Helical" evidence="10">
    <location>
        <begin position="66"/>
        <end position="85"/>
    </location>
</feature>
<dbReference type="Pfam" id="PF01758">
    <property type="entry name" value="SBF"/>
    <property type="match status" value="1"/>
</dbReference>
<keyword evidence="9" id="KW-0175">Coiled coil</keyword>
<feature type="transmembrane region" description="Helical" evidence="10">
    <location>
        <begin position="304"/>
        <end position="327"/>
    </location>
</feature>
<dbReference type="EMBL" id="NCKW01007892">
    <property type="protein sequence ID" value="POM69303.1"/>
    <property type="molecule type" value="Genomic_DNA"/>
</dbReference>
<organism evidence="11 12">
    <name type="scientific">Phytophthora palmivora</name>
    <dbReference type="NCBI Taxonomy" id="4796"/>
    <lineage>
        <taxon>Eukaryota</taxon>
        <taxon>Sar</taxon>
        <taxon>Stramenopiles</taxon>
        <taxon>Oomycota</taxon>
        <taxon>Peronosporomycetes</taxon>
        <taxon>Peronosporales</taxon>
        <taxon>Peronosporaceae</taxon>
        <taxon>Phytophthora</taxon>
    </lineage>
</organism>
<comment type="subcellular location">
    <subcellularLocation>
        <location evidence="1">Cell membrane</location>
        <topology evidence="1">Multi-pass membrane protein</topology>
    </subcellularLocation>
</comment>
<evidence type="ECO:0000256" key="2">
    <source>
        <dbReference type="ARBA" id="ARBA00010110"/>
    </source>
</evidence>
<keyword evidence="7 10" id="KW-1133">Transmembrane helix</keyword>
<protein>
    <submittedName>
        <fullName evidence="11">Arsenical-resistance protein</fullName>
    </submittedName>
</protein>
<feature type="coiled-coil region" evidence="9">
    <location>
        <begin position="462"/>
        <end position="517"/>
    </location>
</feature>
<comment type="similarity">
    <text evidence="2">Belongs to the arsenical resistance-3 (ACR3) (TC 2.A.59) family.</text>
</comment>
<proteinExistence type="inferred from homology"/>
<evidence type="ECO:0000313" key="11">
    <source>
        <dbReference type="EMBL" id="POM69303.1"/>
    </source>
</evidence>
<keyword evidence="6" id="KW-0059">Arsenical resistance</keyword>
<feature type="transmembrane region" description="Helical" evidence="10">
    <location>
        <begin position="687"/>
        <end position="706"/>
    </location>
</feature>
<evidence type="ECO:0000256" key="10">
    <source>
        <dbReference type="SAM" id="Phobius"/>
    </source>
</evidence>
<keyword evidence="8 10" id="KW-0472">Membrane</keyword>
<evidence type="ECO:0000313" key="12">
    <source>
        <dbReference type="Proteomes" id="UP000237271"/>
    </source>
</evidence>
<feature type="transmembrane region" description="Helical" evidence="10">
    <location>
        <begin position="333"/>
        <end position="357"/>
    </location>
</feature>
<dbReference type="AlphaFoldDB" id="A0A2P4XUR4"/>
<keyword evidence="12" id="KW-1185">Reference proteome</keyword>
<dbReference type="GO" id="GO:0005886">
    <property type="term" value="C:plasma membrane"/>
    <property type="evidence" value="ECO:0007669"/>
    <property type="project" value="UniProtKB-SubCell"/>
</dbReference>
<accession>A0A2P4XUR4</accession>
<keyword evidence="3" id="KW-0813">Transport</keyword>
<dbReference type="OrthoDB" id="187348at2759"/>
<dbReference type="Gene3D" id="1.20.1530.20">
    <property type="match status" value="1"/>
</dbReference>
<dbReference type="GO" id="GO:0015105">
    <property type="term" value="F:arsenite transmembrane transporter activity"/>
    <property type="evidence" value="ECO:0007669"/>
    <property type="project" value="TreeGrafter"/>
</dbReference>
<keyword evidence="5 10" id="KW-0812">Transmembrane</keyword>
<feature type="transmembrane region" description="Helical" evidence="10">
    <location>
        <begin position="127"/>
        <end position="149"/>
    </location>
</feature>
<dbReference type="NCBIfam" id="TIGR00832">
    <property type="entry name" value="acr3"/>
    <property type="match status" value="1"/>
</dbReference>
<dbReference type="GO" id="GO:0046685">
    <property type="term" value="P:response to arsenic-containing substance"/>
    <property type="evidence" value="ECO:0007669"/>
    <property type="project" value="UniProtKB-KW"/>
</dbReference>
<dbReference type="InterPro" id="IPR038770">
    <property type="entry name" value="Na+/solute_symporter_sf"/>
</dbReference>
<feature type="transmembrane region" description="Helical" evidence="10">
    <location>
        <begin position="206"/>
        <end position="225"/>
    </location>
</feature>
<sequence length="734" mass="82071">MSNSQLQEPLTGNSISESQHVVGKLSFLDRFLTLWIVLAAGTGLALGQINAVQDFIDDTTVDSTNVLVAIGLLVMMYPSLTKVRWNLVHQIFADWRLLLLTTVQNWVLGPFVMFFLSSAFFHNDIGYMTGLSLVGCARCIAMVVVWNSLAGGDAEYCAAIVAMNSVITIGLYSPYASLFINTLPSHLGIDSSAKIHVAMGEVAKNVGIYMGAPFMAALLTWFTLTKVKSDTWYFDKFTPRIGVLTLVALLFTIVVLFASQSTNISSNLDNVIYAAVPLLMYFMFMFIVSFLMSWWLGATYEQTVALSFTAASNNFELALAVAISSFGLKSDPALMSVVGALIEIPTMLALVYLAFWFRKTLFTSKKVEESEASVMKIPMLDDDDIDDVPGFSGMRNSLSFEAIEASVDKQVAKLIAFPDADDWSIDDYEDGEFDDTNGSDEISEGFVSHQPQYRQVLVTKKLKLLEKQLQHRDQMMQRLQAAHSQAQTTISNLQNELQIAQQDLVTAQEEWEEEKETILRFRGAVGSGGNSVKQIQLGLGATGSRNGSRITEMEAQRQREIRLQMLNGAADAQEMLEADLGNGTDHTAVRGIRLKWKKFRLLLRRRLYPFTTDIRQIEAQFGSSVASYFRFFGWIIMTFIVVSLPCFVFLVLHILYLTQQSSTTNWLAYSGVIPTFLQLPGYFPDEAFVYSVILMSMEVLLLLFTLRKWITEDRISKAIQAVENASEKVVYHDI</sequence>
<feature type="transmembrane region" description="Helical" evidence="10">
    <location>
        <begin position="27"/>
        <end position="46"/>
    </location>
</feature>
<evidence type="ECO:0000256" key="8">
    <source>
        <dbReference type="ARBA" id="ARBA00023136"/>
    </source>
</evidence>
<evidence type="ECO:0000256" key="3">
    <source>
        <dbReference type="ARBA" id="ARBA00022448"/>
    </source>
</evidence>
<keyword evidence="4" id="KW-1003">Cell membrane</keyword>
<evidence type="ECO:0000256" key="6">
    <source>
        <dbReference type="ARBA" id="ARBA00022849"/>
    </source>
</evidence>
<evidence type="ECO:0000256" key="9">
    <source>
        <dbReference type="SAM" id="Coils"/>
    </source>
</evidence>
<feature type="transmembrane region" description="Helical" evidence="10">
    <location>
        <begin position="271"/>
        <end position="292"/>
    </location>
</feature>
<dbReference type="GO" id="GO:0015297">
    <property type="term" value="F:antiporter activity"/>
    <property type="evidence" value="ECO:0007669"/>
    <property type="project" value="InterPro"/>
</dbReference>
<evidence type="ECO:0000256" key="1">
    <source>
        <dbReference type="ARBA" id="ARBA00004651"/>
    </source>
</evidence>
<comment type="caution">
    <text evidence="11">The sequence shown here is derived from an EMBL/GenBank/DDBJ whole genome shotgun (WGS) entry which is preliminary data.</text>
</comment>